<protein>
    <submittedName>
        <fullName evidence="2">Uncharacterized protein</fullName>
    </submittedName>
</protein>
<reference evidence="2 3" key="1">
    <citation type="submission" date="2023-01" db="EMBL/GenBank/DDBJ databases">
        <title>Analysis of 21 Apiospora genomes using comparative genomics revels a genus with tremendous synthesis potential of carbohydrate active enzymes and secondary metabolites.</title>
        <authorList>
            <person name="Sorensen T."/>
        </authorList>
    </citation>
    <scope>NUCLEOTIDE SEQUENCE [LARGE SCALE GENOMIC DNA]</scope>
    <source>
        <strain evidence="2 3">CBS 33761</strain>
    </source>
</reference>
<dbReference type="EMBL" id="JAQQWK010000004">
    <property type="protein sequence ID" value="KAK8043345.1"/>
    <property type="molecule type" value="Genomic_DNA"/>
</dbReference>
<feature type="region of interest" description="Disordered" evidence="1">
    <location>
        <begin position="220"/>
        <end position="240"/>
    </location>
</feature>
<evidence type="ECO:0000313" key="3">
    <source>
        <dbReference type="Proteomes" id="UP001444661"/>
    </source>
</evidence>
<keyword evidence="3" id="KW-1185">Reference proteome</keyword>
<organism evidence="2 3">
    <name type="scientific">Apiospora rasikravindrae</name>
    <dbReference type="NCBI Taxonomy" id="990691"/>
    <lineage>
        <taxon>Eukaryota</taxon>
        <taxon>Fungi</taxon>
        <taxon>Dikarya</taxon>
        <taxon>Ascomycota</taxon>
        <taxon>Pezizomycotina</taxon>
        <taxon>Sordariomycetes</taxon>
        <taxon>Xylariomycetidae</taxon>
        <taxon>Amphisphaeriales</taxon>
        <taxon>Apiosporaceae</taxon>
        <taxon>Apiospora</taxon>
    </lineage>
</organism>
<name>A0ABR1T9S2_9PEZI</name>
<comment type="caution">
    <text evidence="2">The sequence shown here is derived from an EMBL/GenBank/DDBJ whole genome shotgun (WGS) entry which is preliminary data.</text>
</comment>
<dbReference type="Proteomes" id="UP001444661">
    <property type="component" value="Unassembled WGS sequence"/>
</dbReference>
<accession>A0ABR1T9S2</accession>
<gene>
    <name evidence="2" type="ORF">PG993_005775</name>
</gene>
<evidence type="ECO:0000256" key="1">
    <source>
        <dbReference type="SAM" id="MobiDB-lite"/>
    </source>
</evidence>
<proteinExistence type="predicted"/>
<evidence type="ECO:0000313" key="2">
    <source>
        <dbReference type="EMBL" id="KAK8043345.1"/>
    </source>
</evidence>
<sequence>MAFFMNLPREIRDDILDRVLLSERPVPAAREDSEKNQTPLAGLEAYRWISEDKPVFSDPQTAQPTATALLLVSRQFHGETQDALKRLPDRGKRYKIDFVLMEERELWLTFVHVPLGCTALEQVDFTVRLVGTMRGSEPGEKTQVSLTLLLADGASDVTFGVYYALARFLKAGPTGKPPATAESRTSDIDRGMTVRHLVLNFLSPADEGLLAGPGERSAWMASRRSRRTPSSGDADIPSVEGAAAAEGGATAVDYQTKLMRPEWLAKYTRSHLRMLIWGTARLTLGYGRVLYERVGDIVFQVDGETVGTLDLGVLIDGMPCQHRRTSKHYDRINAEFQEWHKSVLENRRAAGLWVGGSGPGTSKVISRPGW</sequence>